<sequence length="31" mass="3458">MAFRDKVPISAYFLALLTTGQTCAARHSFLQ</sequence>
<name>A7E9F6_SCLS1</name>
<gene>
    <name evidence="1" type="ORF">SS1G_01936</name>
</gene>
<reference evidence="2" key="1">
    <citation type="journal article" date="2011" name="PLoS Genet.">
        <title>Genomic analysis of the necrotrophic fungal pathogens Sclerotinia sclerotiorum and Botrytis cinerea.</title>
        <authorList>
            <person name="Amselem J."/>
            <person name="Cuomo C.A."/>
            <person name="van Kan J.A."/>
            <person name="Viaud M."/>
            <person name="Benito E.P."/>
            <person name="Couloux A."/>
            <person name="Coutinho P.M."/>
            <person name="de Vries R.P."/>
            <person name="Dyer P.S."/>
            <person name="Fillinger S."/>
            <person name="Fournier E."/>
            <person name="Gout L."/>
            <person name="Hahn M."/>
            <person name="Kohn L."/>
            <person name="Lapalu N."/>
            <person name="Plummer K.M."/>
            <person name="Pradier J.M."/>
            <person name="Quevillon E."/>
            <person name="Sharon A."/>
            <person name="Simon A."/>
            <person name="ten Have A."/>
            <person name="Tudzynski B."/>
            <person name="Tudzynski P."/>
            <person name="Wincker P."/>
            <person name="Andrew M."/>
            <person name="Anthouard V."/>
            <person name="Beever R.E."/>
            <person name="Beffa R."/>
            <person name="Benoit I."/>
            <person name="Bouzid O."/>
            <person name="Brault B."/>
            <person name="Chen Z."/>
            <person name="Choquer M."/>
            <person name="Collemare J."/>
            <person name="Cotton P."/>
            <person name="Danchin E.G."/>
            <person name="Da Silva C."/>
            <person name="Gautier A."/>
            <person name="Giraud C."/>
            <person name="Giraud T."/>
            <person name="Gonzalez C."/>
            <person name="Grossetete S."/>
            <person name="Guldener U."/>
            <person name="Henrissat B."/>
            <person name="Howlett B.J."/>
            <person name="Kodira C."/>
            <person name="Kretschmer M."/>
            <person name="Lappartient A."/>
            <person name="Leroch M."/>
            <person name="Levis C."/>
            <person name="Mauceli E."/>
            <person name="Neuveglise C."/>
            <person name="Oeser B."/>
            <person name="Pearson M."/>
            <person name="Poulain J."/>
            <person name="Poussereau N."/>
            <person name="Quesneville H."/>
            <person name="Rascle C."/>
            <person name="Schumacher J."/>
            <person name="Segurens B."/>
            <person name="Sexton A."/>
            <person name="Silva E."/>
            <person name="Sirven C."/>
            <person name="Soanes D.M."/>
            <person name="Talbot N.J."/>
            <person name="Templeton M."/>
            <person name="Yandava C."/>
            <person name="Yarden O."/>
            <person name="Zeng Q."/>
            <person name="Rollins J.A."/>
            <person name="Lebrun M.H."/>
            <person name="Dickman M."/>
        </authorList>
    </citation>
    <scope>NUCLEOTIDE SEQUENCE [LARGE SCALE GENOMIC DNA]</scope>
    <source>
        <strain evidence="2">ATCC 18683 / 1980 / Ss-1</strain>
    </source>
</reference>
<dbReference type="RefSeq" id="XP_001597740.1">
    <property type="nucleotide sequence ID" value="XM_001597690.1"/>
</dbReference>
<dbReference type="KEGG" id="ssl:SS1G_01936"/>
<dbReference type="HOGENOM" id="CLU_3399621_0_0_1"/>
<dbReference type="InParanoid" id="A7E9F6"/>
<accession>A7E9F6</accession>
<dbReference type="Proteomes" id="UP000001312">
    <property type="component" value="Unassembled WGS sequence"/>
</dbReference>
<proteinExistence type="predicted"/>
<evidence type="ECO:0000313" key="1">
    <source>
        <dbReference type="EMBL" id="EDN97008.1"/>
    </source>
</evidence>
<keyword evidence="2" id="KW-1185">Reference proteome</keyword>
<dbReference type="AlphaFoldDB" id="A7E9F6"/>
<organism evidence="1 2">
    <name type="scientific">Sclerotinia sclerotiorum (strain ATCC 18683 / 1980 / Ss-1)</name>
    <name type="common">White mold</name>
    <name type="synonym">Whetzelinia sclerotiorum</name>
    <dbReference type="NCBI Taxonomy" id="665079"/>
    <lineage>
        <taxon>Eukaryota</taxon>
        <taxon>Fungi</taxon>
        <taxon>Dikarya</taxon>
        <taxon>Ascomycota</taxon>
        <taxon>Pezizomycotina</taxon>
        <taxon>Leotiomycetes</taxon>
        <taxon>Helotiales</taxon>
        <taxon>Sclerotiniaceae</taxon>
        <taxon>Sclerotinia</taxon>
    </lineage>
</organism>
<evidence type="ECO:0000313" key="2">
    <source>
        <dbReference type="Proteomes" id="UP000001312"/>
    </source>
</evidence>
<dbReference type="EMBL" id="CH476622">
    <property type="protein sequence ID" value="EDN97008.1"/>
    <property type="molecule type" value="Genomic_DNA"/>
</dbReference>
<dbReference type="GeneID" id="5493552"/>
<protein>
    <submittedName>
        <fullName evidence="1">Uncharacterized protein</fullName>
    </submittedName>
</protein>